<dbReference type="EMBL" id="CBFW010000027">
    <property type="protein sequence ID" value="CDC70329.1"/>
    <property type="molecule type" value="Genomic_DNA"/>
</dbReference>
<proteinExistence type="predicted"/>
<name>R6TKS9_9BACT</name>
<organism evidence="2 3">
    <name type="scientific">Candidatus Colimorpha enterica</name>
    <dbReference type="NCBI Taxonomy" id="3083063"/>
    <lineage>
        <taxon>Bacteria</taxon>
        <taxon>Pseudomonadati</taxon>
        <taxon>Bacteroidota</taxon>
        <taxon>Bacteroidia</taxon>
        <taxon>Bacteroidales</taxon>
        <taxon>Candidatus Colimorpha</taxon>
    </lineage>
</organism>
<dbReference type="PIRSF" id="PIRSF030013">
    <property type="entry name" value="ThuA"/>
    <property type="match status" value="1"/>
</dbReference>
<dbReference type="STRING" id="1263015.BN580_00709"/>
<protein>
    <submittedName>
        <fullName evidence="2">Trehalose utilization protein</fullName>
    </submittedName>
</protein>
<evidence type="ECO:0000313" key="2">
    <source>
        <dbReference type="EMBL" id="CDC70329.1"/>
    </source>
</evidence>
<evidence type="ECO:0000313" key="3">
    <source>
        <dbReference type="Proteomes" id="UP000017938"/>
    </source>
</evidence>
<accession>R6TKS9</accession>
<dbReference type="SUPFAM" id="SSF52317">
    <property type="entry name" value="Class I glutamine amidotransferase-like"/>
    <property type="match status" value="1"/>
</dbReference>
<comment type="caution">
    <text evidence="2">The sequence shown here is derived from an EMBL/GenBank/DDBJ whole genome shotgun (WGS) entry which is preliminary data.</text>
</comment>
<dbReference type="InterPro" id="IPR029062">
    <property type="entry name" value="Class_I_gatase-like"/>
</dbReference>
<dbReference type="Gene3D" id="3.40.50.880">
    <property type="match status" value="1"/>
</dbReference>
<evidence type="ECO:0000259" key="1">
    <source>
        <dbReference type="Pfam" id="PF06283"/>
    </source>
</evidence>
<dbReference type="AlphaFoldDB" id="R6TKS9"/>
<dbReference type="Pfam" id="PF06283">
    <property type="entry name" value="ThuA"/>
    <property type="match status" value="1"/>
</dbReference>
<sequence>MIKVTVWNEFVHERTEERITKVYPYGIHKEIAAFLGCDDDLEVTTATLDDANCGITKESLAQTDVLIWWGHIAHEQVPDEIAYMVRDAVLDGMGLICLHSAHHSKPFRYLLGTSCNLTWRESDDQEILWVIEPSHPITAGIDRYFILPHEETYGEPFVIPTPDKLLLIGNYSGGEVFRSGCLYERGNGKIFYFQPGHEAYPTFRVPEVQQIIRNAVRFVAPRYRKKTDCPHVRKITCEEPYVI</sequence>
<dbReference type="Proteomes" id="UP000017938">
    <property type="component" value="Unassembled WGS sequence"/>
</dbReference>
<reference evidence="2" key="1">
    <citation type="submission" date="2012-11" db="EMBL/GenBank/DDBJ databases">
        <title>Dependencies among metagenomic species, viruses, plasmids and units of genetic variation.</title>
        <authorList>
            <person name="Nielsen H.B."/>
            <person name="Almeida M."/>
            <person name="Juncker A.S."/>
            <person name="Rasmussen S."/>
            <person name="Li J."/>
            <person name="Sunagawa S."/>
            <person name="Plichta D."/>
            <person name="Gautier L."/>
            <person name="Le Chatelier E."/>
            <person name="Peletier E."/>
            <person name="Bonde I."/>
            <person name="Nielsen T."/>
            <person name="Manichanh C."/>
            <person name="Arumugam M."/>
            <person name="Batto J."/>
            <person name="Santos M.B.Q.D."/>
            <person name="Blom N."/>
            <person name="Borruel N."/>
            <person name="Burgdorf K.S."/>
            <person name="Boumezbeur F."/>
            <person name="Casellas F."/>
            <person name="Dore J."/>
            <person name="Guarner F."/>
            <person name="Hansen T."/>
            <person name="Hildebrand F."/>
            <person name="Kaas R.S."/>
            <person name="Kennedy S."/>
            <person name="Kristiansen K."/>
            <person name="Kultima J.R."/>
            <person name="Leonard P."/>
            <person name="Levenez F."/>
            <person name="Lund O."/>
            <person name="Moumen B."/>
            <person name="Le Paslier D."/>
            <person name="Pons N."/>
            <person name="Pedersen O."/>
            <person name="Prifti E."/>
            <person name="Qin J."/>
            <person name="Raes J."/>
            <person name="Tap J."/>
            <person name="Tims S."/>
            <person name="Ussery D.W."/>
            <person name="Yamada T."/>
            <person name="MetaHit consortium"/>
            <person name="Renault P."/>
            <person name="Sicheritz-Ponten T."/>
            <person name="Bork P."/>
            <person name="Wang J."/>
            <person name="Brunak S."/>
            <person name="Ehrlich S.D."/>
        </authorList>
    </citation>
    <scope>NUCLEOTIDE SEQUENCE [LARGE SCALE GENOMIC DNA]</scope>
</reference>
<dbReference type="InterPro" id="IPR029010">
    <property type="entry name" value="ThuA-like"/>
</dbReference>
<gene>
    <name evidence="2" type="ORF">BN580_00709</name>
</gene>
<dbReference type="InterPro" id="IPR009381">
    <property type="entry name" value="Trehalose_catabolism_ThuA_prok"/>
</dbReference>
<feature type="domain" description="ThuA-like" evidence="1">
    <location>
        <begin position="3"/>
        <end position="218"/>
    </location>
</feature>